<dbReference type="EMBL" id="QZFV01000113">
    <property type="protein sequence ID" value="RJQ80821.1"/>
    <property type="molecule type" value="Genomic_DNA"/>
</dbReference>
<dbReference type="InterPro" id="IPR016032">
    <property type="entry name" value="Sig_transdc_resp-reg_C-effctor"/>
</dbReference>
<dbReference type="AlphaFoldDB" id="A0A419HVC7"/>
<dbReference type="OrthoDB" id="9808843at2"/>
<dbReference type="CDD" id="cd17535">
    <property type="entry name" value="REC_NarL-like"/>
    <property type="match status" value="1"/>
</dbReference>
<dbReference type="RefSeq" id="WP_120025762.1">
    <property type="nucleotide sequence ID" value="NZ_QZFV01000113.1"/>
</dbReference>
<dbReference type="PROSITE" id="PS50110">
    <property type="entry name" value="RESPONSE_REGULATORY"/>
    <property type="match status" value="1"/>
</dbReference>
<evidence type="ECO:0000313" key="9">
    <source>
        <dbReference type="Proteomes" id="UP000285112"/>
    </source>
</evidence>
<gene>
    <name evidence="8" type="ORF">D5S19_24570</name>
</gene>
<sequence>MTPYRVLVCDDQELMRGGLRMLLESADDLILAGEAENGSQAVDLAATARPDLVLMDVRMPVLDGVQATERICARNPAVKVLMLTTFDLDEYVLAATRAGAGGFLLKDASGEEMLLAMRAVLRGDRVLAPAVVDRMMQRYLAAHPAPSDDQRLARLTDRERDVLVLVARGLNNTEIAEQLFIGVTTVKTHLGRVLDKLEVRDRLHAVVFAYEHGLITPSNRRGPHG</sequence>
<feature type="modified residue" description="4-aspartylphosphate" evidence="5">
    <location>
        <position position="56"/>
    </location>
</feature>
<dbReference type="InterPro" id="IPR011006">
    <property type="entry name" value="CheY-like_superfamily"/>
</dbReference>
<feature type="domain" description="Response regulatory" evidence="7">
    <location>
        <begin position="5"/>
        <end position="121"/>
    </location>
</feature>
<keyword evidence="4" id="KW-0804">Transcription</keyword>
<dbReference type="PANTHER" id="PTHR43214:SF24">
    <property type="entry name" value="TRANSCRIPTIONAL REGULATORY PROTEIN NARL-RELATED"/>
    <property type="match status" value="1"/>
</dbReference>
<evidence type="ECO:0000259" key="6">
    <source>
        <dbReference type="PROSITE" id="PS50043"/>
    </source>
</evidence>
<evidence type="ECO:0000256" key="5">
    <source>
        <dbReference type="PROSITE-ProRule" id="PRU00169"/>
    </source>
</evidence>
<keyword evidence="3 8" id="KW-0238">DNA-binding</keyword>
<evidence type="ECO:0000256" key="2">
    <source>
        <dbReference type="ARBA" id="ARBA00023015"/>
    </source>
</evidence>
<dbReference type="CDD" id="cd06170">
    <property type="entry name" value="LuxR_C_like"/>
    <property type="match status" value="1"/>
</dbReference>
<dbReference type="GO" id="GO:0000160">
    <property type="term" value="P:phosphorelay signal transduction system"/>
    <property type="evidence" value="ECO:0007669"/>
    <property type="project" value="InterPro"/>
</dbReference>
<dbReference type="Proteomes" id="UP000285112">
    <property type="component" value="Unassembled WGS sequence"/>
</dbReference>
<comment type="caution">
    <text evidence="8">The sequence shown here is derived from an EMBL/GenBank/DDBJ whole genome shotgun (WGS) entry which is preliminary data.</text>
</comment>
<feature type="domain" description="HTH luxR-type" evidence="6">
    <location>
        <begin position="148"/>
        <end position="213"/>
    </location>
</feature>
<dbReference type="PANTHER" id="PTHR43214">
    <property type="entry name" value="TWO-COMPONENT RESPONSE REGULATOR"/>
    <property type="match status" value="1"/>
</dbReference>
<keyword evidence="9" id="KW-1185">Reference proteome</keyword>
<evidence type="ECO:0000256" key="1">
    <source>
        <dbReference type="ARBA" id="ARBA00022553"/>
    </source>
</evidence>
<dbReference type="Pfam" id="PF00072">
    <property type="entry name" value="Response_reg"/>
    <property type="match status" value="1"/>
</dbReference>
<dbReference type="Gene3D" id="3.40.50.2300">
    <property type="match status" value="1"/>
</dbReference>
<keyword evidence="1 5" id="KW-0597">Phosphoprotein</keyword>
<dbReference type="Pfam" id="PF00196">
    <property type="entry name" value="GerE"/>
    <property type="match status" value="1"/>
</dbReference>
<organism evidence="8 9">
    <name type="scientific">Amycolatopsis panacis</name>
    <dbReference type="NCBI Taxonomy" id="2340917"/>
    <lineage>
        <taxon>Bacteria</taxon>
        <taxon>Bacillati</taxon>
        <taxon>Actinomycetota</taxon>
        <taxon>Actinomycetes</taxon>
        <taxon>Pseudonocardiales</taxon>
        <taxon>Pseudonocardiaceae</taxon>
        <taxon>Amycolatopsis</taxon>
    </lineage>
</organism>
<dbReference type="SUPFAM" id="SSF46894">
    <property type="entry name" value="C-terminal effector domain of the bipartite response regulators"/>
    <property type="match status" value="1"/>
</dbReference>
<proteinExistence type="predicted"/>
<evidence type="ECO:0000313" key="8">
    <source>
        <dbReference type="EMBL" id="RJQ80821.1"/>
    </source>
</evidence>
<dbReference type="SMART" id="SM00448">
    <property type="entry name" value="REC"/>
    <property type="match status" value="1"/>
</dbReference>
<keyword evidence="2" id="KW-0805">Transcription regulation</keyword>
<dbReference type="SUPFAM" id="SSF52172">
    <property type="entry name" value="CheY-like"/>
    <property type="match status" value="1"/>
</dbReference>
<reference evidence="8 9" key="1">
    <citation type="submission" date="2018-09" db="EMBL/GenBank/DDBJ databases">
        <title>YIM PH 21725 draft genome.</title>
        <authorList>
            <person name="Miao C."/>
        </authorList>
    </citation>
    <scope>NUCLEOTIDE SEQUENCE [LARGE SCALE GENOMIC DNA]</scope>
    <source>
        <strain evidence="9">YIM PH21725</strain>
    </source>
</reference>
<dbReference type="InterPro" id="IPR000792">
    <property type="entry name" value="Tscrpt_reg_LuxR_C"/>
</dbReference>
<dbReference type="PROSITE" id="PS00622">
    <property type="entry name" value="HTH_LUXR_1"/>
    <property type="match status" value="1"/>
</dbReference>
<evidence type="ECO:0000259" key="7">
    <source>
        <dbReference type="PROSITE" id="PS50110"/>
    </source>
</evidence>
<evidence type="ECO:0000256" key="4">
    <source>
        <dbReference type="ARBA" id="ARBA00023163"/>
    </source>
</evidence>
<dbReference type="PROSITE" id="PS50043">
    <property type="entry name" value="HTH_LUXR_2"/>
    <property type="match status" value="1"/>
</dbReference>
<dbReference type="GO" id="GO:0003677">
    <property type="term" value="F:DNA binding"/>
    <property type="evidence" value="ECO:0007669"/>
    <property type="project" value="UniProtKB-KW"/>
</dbReference>
<accession>A0A419HVC7</accession>
<dbReference type="GO" id="GO:0006355">
    <property type="term" value="P:regulation of DNA-templated transcription"/>
    <property type="evidence" value="ECO:0007669"/>
    <property type="project" value="InterPro"/>
</dbReference>
<evidence type="ECO:0000256" key="3">
    <source>
        <dbReference type="ARBA" id="ARBA00023125"/>
    </source>
</evidence>
<dbReference type="SMART" id="SM00421">
    <property type="entry name" value="HTH_LUXR"/>
    <property type="match status" value="1"/>
</dbReference>
<protein>
    <submittedName>
        <fullName evidence="8">DNA-binding response regulator</fullName>
    </submittedName>
</protein>
<name>A0A419HVC7_9PSEU</name>
<dbReference type="InterPro" id="IPR001789">
    <property type="entry name" value="Sig_transdc_resp-reg_receiver"/>
</dbReference>
<dbReference type="InterPro" id="IPR039420">
    <property type="entry name" value="WalR-like"/>
</dbReference>
<dbReference type="InterPro" id="IPR058245">
    <property type="entry name" value="NreC/VraR/RcsB-like_REC"/>
</dbReference>
<dbReference type="PRINTS" id="PR00038">
    <property type="entry name" value="HTHLUXR"/>
</dbReference>